<evidence type="ECO:0000256" key="7">
    <source>
        <dbReference type="SAM" id="Phobius"/>
    </source>
</evidence>
<name>A0ABQ3KPD4_9PSEU</name>
<dbReference type="SUPFAM" id="SSF56112">
    <property type="entry name" value="Protein kinase-like (PK-like)"/>
    <property type="match status" value="1"/>
</dbReference>
<accession>A0ABQ3KPD4</accession>
<feature type="transmembrane region" description="Helical" evidence="7">
    <location>
        <begin position="258"/>
        <end position="279"/>
    </location>
</feature>
<dbReference type="SMART" id="SM00220">
    <property type="entry name" value="S_TKc"/>
    <property type="match status" value="1"/>
</dbReference>
<dbReference type="EC" id="2.7.11.1" evidence="1"/>
<evidence type="ECO:0000256" key="4">
    <source>
        <dbReference type="ARBA" id="ARBA00022741"/>
    </source>
</evidence>
<evidence type="ECO:0000256" key="6">
    <source>
        <dbReference type="ARBA" id="ARBA00022840"/>
    </source>
</evidence>
<evidence type="ECO:0000256" key="2">
    <source>
        <dbReference type="ARBA" id="ARBA00022527"/>
    </source>
</evidence>
<keyword evidence="7" id="KW-0812">Transmembrane</keyword>
<dbReference type="InterPro" id="IPR011009">
    <property type="entry name" value="Kinase-like_dom_sf"/>
</dbReference>
<feature type="domain" description="Protein kinase" evidence="8">
    <location>
        <begin position="12"/>
        <end position="296"/>
    </location>
</feature>
<sequence>MAAKKGALAGRYRLLEPTGHRPGGTAWRAKDELLDRFVVVEQLPPGCPFDAAHSDRVRAKAIRDARVAVRLHHPHVLVVHDVFEHDLTPYAVTEDLPAGTLAELVDRRGSLPPDRVAALGAQLASALAAAHAEAILHRGFGPDKVLVTADGTAKITGFGPGTGGFPAPEVAAGASPGRPSDVYSLGATLYFALEGRVPGTAVPPRTRGPVLDALLDLLRPDPAARPSMGEAERVLTGLAVSRPLAAIPVRAARSRTRVLVTGTVLVVALGTAVTTHAALRRLTASRGLREFSARIR</sequence>
<dbReference type="Gene3D" id="3.30.200.20">
    <property type="entry name" value="Phosphorylase Kinase, domain 1"/>
    <property type="match status" value="1"/>
</dbReference>
<reference evidence="10" key="1">
    <citation type="journal article" date="2019" name="Int. J. Syst. Evol. Microbiol.">
        <title>The Global Catalogue of Microorganisms (GCM) 10K type strain sequencing project: providing services to taxonomists for standard genome sequencing and annotation.</title>
        <authorList>
            <consortium name="The Broad Institute Genomics Platform"/>
            <consortium name="The Broad Institute Genome Sequencing Center for Infectious Disease"/>
            <person name="Wu L."/>
            <person name="Ma J."/>
        </authorList>
    </citation>
    <scope>NUCLEOTIDE SEQUENCE [LARGE SCALE GENOMIC DNA]</scope>
    <source>
        <strain evidence="10">CGMCC 4.7680</strain>
    </source>
</reference>
<evidence type="ECO:0000256" key="3">
    <source>
        <dbReference type="ARBA" id="ARBA00022679"/>
    </source>
</evidence>
<keyword evidence="6" id="KW-0067">ATP-binding</keyword>
<dbReference type="Pfam" id="PF00069">
    <property type="entry name" value="Pkinase"/>
    <property type="match status" value="1"/>
</dbReference>
<comment type="caution">
    <text evidence="9">The sequence shown here is derived from an EMBL/GenBank/DDBJ whole genome shotgun (WGS) entry which is preliminary data.</text>
</comment>
<dbReference type="RefSeq" id="WP_229903131.1">
    <property type="nucleotide sequence ID" value="NZ_BNAW01000055.1"/>
</dbReference>
<keyword evidence="7" id="KW-1133">Transmembrane helix</keyword>
<gene>
    <name evidence="9" type="ORF">GCM10017567_76490</name>
</gene>
<keyword evidence="2 9" id="KW-0723">Serine/threonine-protein kinase</keyword>
<dbReference type="Proteomes" id="UP000649955">
    <property type="component" value="Unassembled WGS sequence"/>
</dbReference>
<dbReference type="InterPro" id="IPR000719">
    <property type="entry name" value="Prot_kinase_dom"/>
</dbReference>
<protein>
    <recommendedName>
        <fullName evidence="1">non-specific serine/threonine protein kinase</fullName>
        <ecNumber evidence="1">2.7.11.1</ecNumber>
    </recommendedName>
</protein>
<keyword evidence="10" id="KW-1185">Reference proteome</keyword>
<proteinExistence type="predicted"/>
<evidence type="ECO:0000256" key="5">
    <source>
        <dbReference type="ARBA" id="ARBA00022777"/>
    </source>
</evidence>
<dbReference type="PANTHER" id="PTHR43289:SF6">
    <property type="entry name" value="SERINE_THREONINE-PROTEIN KINASE NEKL-3"/>
    <property type="match status" value="1"/>
</dbReference>
<evidence type="ECO:0000313" key="10">
    <source>
        <dbReference type="Proteomes" id="UP000649955"/>
    </source>
</evidence>
<dbReference type="PROSITE" id="PS50011">
    <property type="entry name" value="PROTEIN_KINASE_DOM"/>
    <property type="match status" value="1"/>
</dbReference>
<keyword evidence="5 9" id="KW-0418">Kinase</keyword>
<evidence type="ECO:0000256" key="1">
    <source>
        <dbReference type="ARBA" id="ARBA00012513"/>
    </source>
</evidence>
<keyword evidence="4" id="KW-0547">Nucleotide-binding</keyword>
<evidence type="ECO:0000313" key="9">
    <source>
        <dbReference type="EMBL" id="GHG43117.1"/>
    </source>
</evidence>
<dbReference type="Gene3D" id="1.10.510.10">
    <property type="entry name" value="Transferase(Phosphotransferase) domain 1"/>
    <property type="match status" value="1"/>
</dbReference>
<evidence type="ECO:0000259" key="8">
    <source>
        <dbReference type="PROSITE" id="PS50011"/>
    </source>
</evidence>
<organism evidence="9 10">
    <name type="scientific">Amycolatopsis bullii</name>
    <dbReference type="NCBI Taxonomy" id="941987"/>
    <lineage>
        <taxon>Bacteria</taxon>
        <taxon>Bacillati</taxon>
        <taxon>Actinomycetota</taxon>
        <taxon>Actinomycetes</taxon>
        <taxon>Pseudonocardiales</taxon>
        <taxon>Pseudonocardiaceae</taxon>
        <taxon>Amycolatopsis</taxon>
    </lineage>
</organism>
<dbReference type="PANTHER" id="PTHR43289">
    <property type="entry name" value="MITOGEN-ACTIVATED PROTEIN KINASE KINASE KINASE 20-RELATED"/>
    <property type="match status" value="1"/>
</dbReference>
<keyword evidence="7" id="KW-0472">Membrane</keyword>
<dbReference type="GO" id="GO:0004674">
    <property type="term" value="F:protein serine/threonine kinase activity"/>
    <property type="evidence" value="ECO:0007669"/>
    <property type="project" value="UniProtKB-KW"/>
</dbReference>
<dbReference type="EMBL" id="BNAW01000055">
    <property type="protein sequence ID" value="GHG43117.1"/>
    <property type="molecule type" value="Genomic_DNA"/>
</dbReference>
<keyword evidence="3" id="KW-0808">Transferase</keyword>